<accession>A0A0C3IPN2</accession>
<sequence>MVFDDAVIFRLKLAHSHHEMNKNSLLHGSYNPQQAFDGLRGMGYCVLSARELLTDILHANGRPIEVQDLNPIRKSKLQCDALPLREESYWLFFFPQAERLDGLHSEEELHCCGIQRSNDVFIQDVS</sequence>
<gene>
    <name evidence="1" type="ORF">M404DRAFT_31019</name>
</gene>
<keyword evidence="2" id="KW-1185">Reference proteome</keyword>
<dbReference type="AlphaFoldDB" id="A0A0C3IPN2"/>
<dbReference type="Proteomes" id="UP000054217">
    <property type="component" value="Unassembled WGS sequence"/>
</dbReference>
<dbReference type="InParanoid" id="A0A0C3IPN2"/>
<name>A0A0C3IPN2_PISTI</name>
<evidence type="ECO:0000313" key="1">
    <source>
        <dbReference type="EMBL" id="KIN98877.1"/>
    </source>
</evidence>
<dbReference type="EMBL" id="KN832011">
    <property type="protein sequence ID" value="KIN98877.1"/>
    <property type="molecule type" value="Genomic_DNA"/>
</dbReference>
<proteinExistence type="predicted"/>
<organism evidence="1 2">
    <name type="scientific">Pisolithus tinctorius Marx 270</name>
    <dbReference type="NCBI Taxonomy" id="870435"/>
    <lineage>
        <taxon>Eukaryota</taxon>
        <taxon>Fungi</taxon>
        <taxon>Dikarya</taxon>
        <taxon>Basidiomycota</taxon>
        <taxon>Agaricomycotina</taxon>
        <taxon>Agaricomycetes</taxon>
        <taxon>Agaricomycetidae</taxon>
        <taxon>Boletales</taxon>
        <taxon>Sclerodermatineae</taxon>
        <taxon>Pisolithaceae</taxon>
        <taxon>Pisolithus</taxon>
    </lineage>
</organism>
<evidence type="ECO:0000313" key="2">
    <source>
        <dbReference type="Proteomes" id="UP000054217"/>
    </source>
</evidence>
<dbReference type="HOGENOM" id="CLU_1982481_0_0_1"/>
<reference evidence="1 2" key="1">
    <citation type="submission" date="2014-04" db="EMBL/GenBank/DDBJ databases">
        <authorList>
            <consortium name="DOE Joint Genome Institute"/>
            <person name="Kuo A."/>
            <person name="Kohler A."/>
            <person name="Costa M.D."/>
            <person name="Nagy L.G."/>
            <person name="Floudas D."/>
            <person name="Copeland A."/>
            <person name="Barry K.W."/>
            <person name="Cichocki N."/>
            <person name="Veneault-Fourrey C."/>
            <person name="LaButti K."/>
            <person name="Lindquist E.A."/>
            <person name="Lipzen A."/>
            <person name="Lundell T."/>
            <person name="Morin E."/>
            <person name="Murat C."/>
            <person name="Sun H."/>
            <person name="Tunlid A."/>
            <person name="Henrissat B."/>
            <person name="Grigoriev I.V."/>
            <person name="Hibbett D.S."/>
            <person name="Martin F."/>
            <person name="Nordberg H.P."/>
            <person name="Cantor M.N."/>
            <person name="Hua S.X."/>
        </authorList>
    </citation>
    <scope>NUCLEOTIDE SEQUENCE [LARGE SCALE GENOMIC DNA]</scope>
    <source>
        <strain evidence="1 2">Marx 270</strain>
    </source>
</reference>
<protein>
    <submittedName>
        <fullName evidence="1">Uncharacterized protein</fullName>
    </submittedName>
</protein>
<reference evidence="2" key="2">
    <citation type="submission" date="2015-01" db="EMBL/GenBank/DDBJ databases">
        <title>Evolutionary Origins and Diversification of the Mycorrhizal Mutualists.</title>
        <authorList>
            <consortium name="DOE Joint Genome Institute"/>
            <consortium name="Mycorrhizal Genomics Consortium"/>
            <person name="Kohler A."/>
            <person name="Kuo A."/>
            <person name="Nagy L.G."/>
            <person name="Floudas D."/>
            <person name="Copeland A."/>
            <person name="Barry K.W."/>
            <person name="Cichocki N."/>
            <person name="Veneault-Fourrey C."/>
            <person name="LaButti K."/>
            <person name="Lindquist E.A."/>
            <person name="Lipzen A."/>
            <person name="Lundell T."/>
            <person name="Morin E."/>
            <person name="Murat C."/>
            <person name="Riley R."/>
            <person name="Ohm R."/>
            <person name="Sun H."/>
            <person name="Tunlid A."/>
            <person name="Henrissat B."/>
            <person name="Grigoriev I.V."/>
            <person name="Hibbett D.S."/>
            <person name="Martin F."/>
        </authorList>
    </citation>
    <scope>NUCLEOTIDE SEQUENCE [LARGE SCALE GENOMIC DNA]</scope>
    <source>
        <strain evidence="2">Marx 270</strain>
    </source>
</reference>